<evidence type="ECO:0000259" key="6">
    <source>
        <dbReference type="PROSITE" id="PS51698"/>
    </source>
</evidence>
<comment type="caution">
    <text evidence="7">The sequence shown here is derived from an EMBL/GenBank/DDBJ whole genome shotgun (WGS) entry which is preliminary data.</text>
</comment>
<dbReference type="SMART" id="SM00504">
    <property type="entry name" value="Ubox"/>
    <property type="match status" value="1"/>
</dbReference>
<dbReference type="AlphaFoldDB" id="A0A9D4UAL7"/>
<feature type="repeat" description="ARM" evidence="5">
    <location>
        <begin position="542"/>
        <end position="584"/>
    </location>
</feature>
<dbReference type="GO" id="GO:0016567">
    <property type="term" value="P:protein ubiquitination"/>
    <property type="evidence" value="ECO:0007669"/>
    <property type="project" value="InterPro"/>
</dbReference>
<dbReference type="OrthoDB" id="7537227at2759"/>
<dbReference type="InterPro" id="IPR013083">
    <property type="entry name" value="Znf_RING/FYVE/PHD"/>
</dbReference>
<dbReference type="PANTHER" id="PTHR45958">
    <property type="entry name" value="RING-TYPE E3 UBIQUITIN TRANSFERASE"/>
    <property type="match status" value="1"/>
</dbReference>
<gene>
    <name evidence="7" type="ORF">GOP47_0021174</name>
</gene>
<dbReference type="EC" id="2.3.2.27" evidence="3"/>
<evidence type="ECO:0000256" key="4">
    <source>
        <dbReference type="ARBA" id="ARBA00022679"/>
    </source>
</evidence>
<proteinExistence type="predicted"/>
<evidence type="ECO:0000313" key="7">
    <source>
        <dbReference type="EMBL" id="KAI5064504.1"/>
    </source>
</evidence>
<dbReference type="GO" id="GO:0007166">
    <property type="term" value="P:cell surface receptor signaling pathway"/>
    <property type="evidence" value="ECO:0007669"/>
    <property type="project" value="InterPro"/>
</dbReference>
<dbReference type="InterPro" id="IPR003613">
    <property type="entry name" value="Ubox_domain"/>
</dbReference>
<dbReference type="PANTHER" id="PTHR45958:SF5">
    <property type="entry name" value="RING-TYPE E3 UBIQUITIN TRANSFERASE"/>
    <property type="match status" value="1"/>
</dbReference>
<feature type="domain" description="U-box" evidence="6">
    <location>
        <begin position="260"/>
        <end position="334"/>
    </location>
</feature>
<dbReference type="CDD" id="cd16664">
    <property type="entry name" value="RING-Ubox_PUB"/>
    <property type="match status" value="1"/>
</dbReference>
<dbReference type="InterPro" id="IPR016024">
    <property type="entry name" value="ARM-type_fold"/>
</dbReference>
<dbReference type="SMART" id="SM00185">
    <property type="entry name" value="ARM"/>
    <property type="match status" value="8"/>
</dbReference>
<keyword evidence="8" id="KW-1185">Reference proteome</keyword>
<protein>
    <recommendedName>
        <fullName evidence="3">RING-type E3 ubiquitin transferase</fullName>
        <ecNumber evidence="3">2.3.2.27</ecNumber>
    </recommendedName>
</protein>
<dbReference type="InterPro" id="IPR000225">
    <property type="entry name" value="Armadillo"/>
</dbReference>
<dbReference type="InterPro" id="IPR036537">
    <property type="entry name" value="Adaptor_Cbl_N_dom_sf"/>
</dbReference>
<dbReference type="Gene3D" id="3.30.40.10">
    <property type="entry name" value="Zinc/RING finger domain, C3HC4 (zinc finger)"/>
    <property type="match status" value="1"/>
</dbReference>
<dbReference type="InterPro" id="IPR011989">
    <property type="entry name" value="ARM-like"/>
</dbReference>
<evidence type="ECO:0000256" key="2">
    <source>
        <dbReference type="ARBA" id="ARBA00004906"/>
    </source>
</evidence>
<evidence type="ECO:0000256" key="1">
    <source>
        <dbReference type="ARBA" id="ARBA00000900"/>
    </source>
</evidence>
<reference evidence="7" key="1">
    <citation type="submission" date="2021-01" db="EMBL/GenBank/DDBJ databases">
        <title>Adiantum capillus-veneris genome.</title>
        <authorList>
            <person name="Fang Y."/>
            <person name="Liao Q."/>
        </authorList>
    </citation>
    <scope>NUCLEOTIDE SEQUENCE</scope>
    <source>
        <strain evidence="7">H3</strain>
        <tissue evidence="7">Leaf</tissue>
    </source>
</reference>
<dbReference type="PROSITE" id="PS50176">
    <property type="entry name" value="ARM_REPEAT"/>
    <property type="match status" value="1"/>
</dbReference>
<dbReference type="Proteomes" id="UP000886520">
    <property type="component" value="Chromosome 20"/>
</dbReference>
<dbReference type="InterPro" id="IPR052608">
    <property type="entry name" value="U-box_domain_protein"/>
</dbReference>
<name>A0A9D4UAL7_ADICA</name>
<dbReference type="SUPFAM" id="SSF48371">
    <property type="entry name" value="ARM repeat"/>
    <property type="match status" value="2"/>
</dbReference>
<accession>A0A9D4UAL7</accession>
<dbReference type="EMBL" id="JABFUD020000020">
    <property type="protein sequence ID" value="KAI5064504.1"/>
    <property type="molecule type" value="Genomic_DNA"/>
</dbReference>
<dbReference type="InterPro" id="IPR045210">
    <property type="entry name" value="RING-Ubox_PUB"/>
</dbReference>
<dbReference type="Gene3D" id="1.20.930.20">
    <property type="entry name" value="Adaptor protein Cbl, N-terminal domain"/>
    <property type="match status" value="1"/>
</dbReference>
<evidence type="ECO:0000313" key="8">
    <source>
        <dbReference type="Proteomes" id="UP000886520"/>
    </source>
</evidence>
<comment type="catalytic activity">
    <reaction evidence="1">
        <text>S-ubiquitinyl-[E2 ubiquitin-conjugating enzyme]-L-cysteine + [acceptor protein]-L-lysine = [E2 ubiquitin-conjugating enzyme]-L-cysteine + N(6)-ubiquitinyl-[acceptor protein]-L-lysine.</text>
        <dbReference type="EC" id="2.3.2.27"/>
    </reaction>
</comment>
<dbReference type="Pfam" id="PF04564">
    <property type="entry name" value="U-box"/>
    <property type="match status" value="1"/>
</dbReference>
<dbReference type="PROSITE" id="PS51698">
    <property type="entry name" value="U_BOX"/>
    <property type="match status" value="1"/>
</dbReference>
<keyword evidence="4" id="KW-0808">Transferase</keyword>
<sequence length="1010" mass="111615">MPPVALNEVTVAPISELLSQSLIQIAETVHATRDVLIEKESFAQLSSYLGKVSPILAELQLKRIRDSPTFRTTLETLARELRNAKDIVDTCRTKSKFYLLINCRSLMKKMQHITNEVSKALSLMPLAHLELSWDSEQRIMRILQEMQDFEFKTALIADEVVGKIEMGLKEHKENSNFSNELLMQIAKAVGVELCPSLLKIELEQLKKDKETAELQKNKAEALQLEQIAGLLSWADLACSLDEREKVYHAKRVSLGSQPFPPLQSFCCPITQDIMEDPVEIASGHMFERAAIQKWFAEGHTICPITFIAIANLELKPNAILRRSINEWRERNTMIQLTTMRTKLASQNEEVVLAALGQLCGMCESKLIHRHWIAAEGLVPTLVNLLRSSKSSIRKKTLLTITMALKGKIELKDRACEFGVVALAVQSLAREVAESRLAVALLLELSNEQKICKKMSKINGCIFLLVAMTNCEGQQAAEDAKAVLENLSKVKEQNAVFMAEASYFGPLLQHMIEGAETTKMIMASALSQIALTDKSRRVLVQMGALPTLLKMLSEGNLELKSAALGALQNLSVCLENRNVMVKSGVVKLVLELLFTRKSVLITIKEQAAVVFANLASSSGMLSYDCINDLLGTDSNLTVFKLLSLLNLSGHLIQSQILKALVGMSCPPSSKALRMTLREAGAVELLVGLYLVNANMDVRIHALKFLHLLSQDGGGEALAKEIGLKVAQSFVDLLVNSSDEDTRTLVLGLLFNIPVDNSSVTGMLVDAGLLPVLKTILHMAFSNVAVKEELLENAAGVLLRFTMSSNVPLQQKVVADGIIPILLHLLRSGTPLMRCRSAMSLGQLSESTWKQTSRRKKATLFWCLMRQMEDVCRVHGGLCTAEKSFCLVEAQAVPLLIQALVEQESAVFEPVLGALATLLYDEFWERGADFLAEAGGIPPIIHLLTTSDAKVVETSLWMLERIFRKEQYGTKYGNLAQMALVSLTQDGASKARHMAARILAHLHVLQELSSYF</sequence>
<dbReference type="Gene3D" id="1.25.10.10">
    <property type="entry name" value="Leucine-rich Repeat Variant"/>
    <property type="match status" value="4"/>
</dbReference>
<dbReference type="SUPFAM" id="SSF57850">
    <property type="entry name" value="RING/U-box"/>
    <property type="match status" value="1"/>
</dbReference>
<evidence type="ECO:0000256" key="3">
    <source>
        <dbReference type="ARBA" id="ARBA00012483"/>
    </source>
</evidence>
<evidence type="ECO:0000256" key="5">
    <source>
        <dbReference type="PROSITE-ProRule" id="PRU00259"/>
    </source>
</evidence>
<dbReference type="GO" id="GO:0061630">
    <property type="term" value="F:ubiquitin protein ligase activity"/>
    <property type="evidence" value="ECO:0007669"/>
    <property type="project" value="UniProtKB-EC"/>
</dbReference>
<dbReference type="Pfam" id="PF00514">
    <property type="entry name" value="Arm"/>
    <property type="match status" value="2"/>
</dbReference>
<organism evidence="7 8">
    <name type="scientific">Adiantum capillus-veneris</name>
    <name type="common">Maidenhair fern</name>
    <dbReference type="NCBI Taxonomy" id="13818"/>
    <lineage>
        <taxon>Eukaryota</taxon>
        <taxon>Viridiplantae</taxon>
        <taxon>Streptophyta</taxon>
        <taxon>Embryophyta</taxon>
        <taxon>Tracheophyta</taxon>
        <taxon>Polypodiopsida</taxon>
        <taxon>Polypodiidae</taxon>
        <taxon>Polypodiales</taxon>
        <taxon>Pteridineae</taxon>
        <taxon>Pteridaceae</taxon>
        <taxon>Vittarioideae</taxon>
        <taxon>Adiantum</taxon>
    </lineage>
</organism>
<comment type="pathway">
    <text evidence="2">Protein modification; protein ubiquitination.</text>
</comment>